<name>A0A835J8G9_9ROSI</name>
<evidence type="ECO:0000313" key="3">
    <source>
        <dbReference type="Proteomes" id="UP000657918"/>
    </source>
</evidence>
<gene>
    <name evidence="2" type="ORF">SADUNF_Sadunf16G0049100</name>
</gene>
<dbReference type="InterPro" id="IPR021109">
    <property type="entry name" value="Peptidase_aspartic_dom_sf"/>
</dbReference>
<dbReference type="OrthoDB" id="1934862at2759"/>
<reference evidence="2 3" key="1">
    <citation type="submission" date="2020-10" db="EMBL/GenBank/DDBJ databases">
        <title>Plant Genome Project.</title>
        <authorList>
            <person name="Zhang R.-G."/>
        </authorList>
    </citation>
    <scope>NUCLEOTIDE SEQUENCE [LARGE SCALE GENOMIC DNA]</scope>
    <source>
        <strain evidence="2">FAFU-HL-1</strain>
        <tissue evidence="2">Leaf</tissue>
    </source>
</reference>
<proteinExistence type="predicted"/>
<dbReference type="EMBL" id="JADGMS010000016">
    <property type="protein sequence ID" value="KAF9664736.1"/>
    <property type="molecule type" value="Genomic_DNA"/>
</dbReference>
<evidence type="ECO:0000256" key="1">
    <source>
        <dbReference type="SAM" id="MobiDB-lite"/>
    </source>
</evidence>
<sequence length="360" mass="40836">MPGRPLQMGIQPQPVPQPVLPGVGMPIEEAIEVRARRLHMDANLQPIGRNGMDWGLPRPPREYGGQFVQNEDRIGSGREYLRQSKPYQRADNYVRPARQPYAVEEPRHPHWVQDAFEEPSTWGQTSSQQANHAKSDLKPSHPKPPMAVRRLTPMQMSERRRKGLCYHCDEKWSMGHKCKSPLKLYFMEEVVEEEEDIKAGTEYGEVKLEEEQGEITLCALLGNSSPSTMRVVVVLSGQKTVMLLDTGSTHNFMDSGLATSLKLEVDATNRFGVIFNLLELGGYGIMLGTQLLSTLGMINWDFKKLCMGLYYERKQVWLQGLKESKSLIQGSKDSKEELKKSYEEYGEAKDLILRLQDKGG</sequence>
<evidence type="ECO:0000313" key="2">
    <source>
        <dbReference type="EMBL" id="KAF9664736.1"/>
    </source>
</evidence>
<dbReference type="Gene3D" id="2.40.70.10">
    <property type="entry name" value="Acid Proteases"/>
    <property type="match status" value="1"/>
</dbReference>
<dbReference type="Proteomes" id="UP000657918">
    <property type="component" value="Chromosome 16"/>
</dbReference>
<feature type="compositionally biased region" description="Polar residues" evidence="1">
    <location>
        <begin position="121"/>
        <end position="132"/>
    </location>
</feature>
<dbReference type="AlphaFoldDB" id="A0A835J8G9"/>
<organism evidence="2 3">
    <name type="scientific">Salix dunnii</name>
    <dbReference type="NCBI Taxonomy" id="1413687"/>
    <lineage>
        <taxon>Eukaryota</taxon>
        <taxon>Viridiplantae</taxon>
        <taxon>Streptophyta</taxon>
        <taxon>Embryophyta</taxon>
        <taxon>Tracheophyta</taxon>
        <taxon>Spermatophyta</taxon>
        <taxon>Magnoliopsida</taxon>
        <taxon>eudicotyledons</taxon>
        <taxon>Gunneridae</taxon>
        <taxon>Pentapetalae</taxon>
        <taxon>rosids</taxon>
        <taxon>fabids</taxon>
        <taxon>Malpighiales</taxon>
        <taxon>Salicaceae</taxon>
        <taxon>Saliceae</taxon>
        <taxon>Salix</taxon>
    </lineage>
</organism>
<dbReference type="CDD" id="cd00303">
    <property type="entry name" value="retropepsin_like"/>
    <property type="match status" value="1"/>
</dbReference>
<protein>
    <submittedName>
        <fullName evidence="2">Uncharacterized protein</fullName>
    </submittedName>
</protein>
<feature type="region of interest" description="Disordered" evidence="1">
    <location>
        <begin position="118"/>
        <end position="147"/>
    </location>
</feature>
<feature type="region of interest" description="Disordered" evidence="1">
    <location>
        <begin position="1"/>
        <end position="21"/>
    </location>
</feature>
<comment type="caution">
    <text evidence="2">The sequence shown here is derived from an EMBL/GenBank/DDBJ whole genome shotgun (WGS) entry which is preliminary data.</text>
</comment>
<accession>A0A835J8G9</accession>
<keyword evidence="3" id="KW-1185">Reference proteome</keyword>